<gene>
    <name evidence="2" type="ORF">EGH24_04195</name>
</gene>
<proteinExistence type="predicted"/>
<comment type="caution">
    <text evidence="2">The sequence shown here is derived from an EMBL/GenBank/DDBJ whole genome shotgun (WGS) entry which is preliminary data.</text>
</comment>
<dbReference type="PROSITE" id="PS51257">
    <property type="entry name" value="PROKAR_LIPOPROTEIN"/>
    <property type="match status" value="1"/>
</dbReference>
<organism evidence="2 3">
    <name type="scientific">Halonotius terrestris</name>
    <dbReference type="NCBI Taxonomy" id="2487750"/>
    <lineage>
        <taxon>Archaea</taxon>
        <taxon>Methanobacteriati</taxon>
        <taxon>Methanobacteriota</taxon>
        <taxon>Stenosarchaea group</taxon>
        <taxon>Halobacteria</taxon>
        <taxon>Halobacteriales</taxon>
        <taxon>Haloferacaceae</taxon>
        <taxon>Halonotius</taxon>
    </lineage>
</organism>
<dbReference type="RefSeq" id="WP_142978922.1">
    <property type="nucleotide sequence ID" value="NZ_RKLU01000002.1"/>
</dbReference>
<feature type="region of interest" description="Disordered" evidence="1">
    <location>
        <begin position="177"/>
        <end position="243"/>
    </location>
</feature>
<dbReference type="AlphaFoldDB" id="A0A8J8PCG8"/>
<dbReference type="OrthoDB" id="379409at2157"/>
<dbReference type="EMBL" id="RKLU01000002">
    <property type="protein sequence ID" value="TQQ82657.1"/>
    <property type="molecule type" value="Genomic_DNA"/>
</dbReference>
<sequence length="243" mass="25022">MTGRRELLFGVAGSLSVAGCLGSVSGVERGLSQADSGSTTDSEADGVTSESENEGTDSDTAEGPPKGLPNFTVENIELNYASHVGITTLITIKNETDHGSKTAHLVAEAHDGDGVLGSASCWDDIPTLTRPVELRIENIFDLYGNLGSISEFVIKGRVPEGEYGVIKSFSGSGFRDEVGVEDVSEDDGEVEVDVESGDETEDDSAGGDATNETETDGSESGDGGGDDSSDGGGSLADELDVNF</sequence>
<evidence type="ECO:0000313" key="3">
    <source>
        <dbReference type="Proteomes" id="UP000705823"/>
    </source>
</evidence>
<feature type="compositionally biased region" description="Acidic residues" evidence="1">
    <location>
        <begin position="51"/>
        <end position="60"/>
    </location>
</feature>
<feature type="region of interest" description="Disordered" evidence="1">
    <location>
        <begin position="28"/>
        <end position="70"/>
    </location>
</feature>
<evidence type="ECO:0000313" key="2">
    <source>
        <dbReference type="EMBL" id="TQQ82657.1"/>
    </source>
</evidence>
<evidence type="ECO:0000256" key="1">
    <source>
        <dbReference type="SAM" id="MobiDB-lite"/>
    </source>
</evidence>
<protein>
    <submittedName>
        <fullName evidence="2">Uncharacterized protein</fullName>
    </submittedName>
</protein>
<reference evidence="2" key="1">
    <citation type="submission" date="2019-02" db="EMBL/GenBank/DDBJ databases">
        <title>Halonotius sp. a new haloarchaeum isolated from saline soil.</title>
        <authorList>
            <person name="Duran-Viseras A."/>
            <person name="Sanchez-Porro C."/>
            <person name="Ventosa A."/>
        </authorList>
    </citation>
    <scope>NUCLEOTIDE SEQUENCE</scope>
    <source>
        <strain evidence="2">F15B</strain>
    </source>
</reference>
<keyword evidence="3" id="KW-1185">Reference proteome</keyword>
<feature type="compositionally biased region" description="Acidic residues" evidence="1">
    <location>
        <begin position="179"/>
        <end position="229"/>
    </location>
</feature>
<name>A0A8J8PCG8_9EURY</name>
<accession>A0A8J8PCG8</accession>
<dbReference type="Proteomes" id="UP000705823">
    <property type="component" value="Unassembled WGS sequence"/>
</dbReference>